<proteinExistence type="predicted"/>
<dbReference type="AlphaFoldDB" id="A0A2A6BY22"/>
<dbReference type="EnsemblMetazoa" id="PPA45320.1">
    <property type="protein sequence ID" value="PPA45320.1"/>
    <property type="gene ID" value="WBGene00283689"/>
</dbReference>
<name>A0A2A6BY22_PRIPA</name>
<reference evidence="2" key="1">
    <citation type="journal article" date="2008" name="Nat. Genet.">
        <title>The Pristionchus pacificus genome provides a unique perspective on nematode lifestyle and parasitism.</title>
        <authorList>
            <person name="Dieterich C."/>
            <person name="Clifton S.W."/>
            <person name="Schuster L.N."/>
            <person name="Chinwalla A."/>
            <person name="Delehaunty K."/>
            <person name="Dinkelacker I."/>
            <person name="Fulton L."/>
            <person name="Fulton R."/>
            <person name="Godfrey J."/>
            <person name="Minx P."/>
            <person name="Mitreva M."/>
            <person name="Roeseler W."/>
            <person name="Tian H."/>
            <person name="Witte H."/>
            <person name="Yang S.P."/>
            <person name="Wilson R.K."/>
            <person name="Sommer R.J."/>
        </authorList>
    </citation>
    <scope>NUCLEOTIDE SEQUENCE [LARGE SCALE GENOMIC DNA]</scope>
    <source>
        <strain evidence="2">PS312</strain>
    </source>
</reference>
<keyword evidence="2" id="KW-1185">Reference proteome</keyword>
<accession>A0A2A6BY22</accession>
<protein>
    <submittedName>
        <fullName evidence="1">Uncharacterized protein</fullName>
    </submittedName>
</protein>
<accession>A0A8R1V3J9</accession>
<gene>
    <name evidence="1" type="primary">WBGene00283689</name>
</gene>
<reference evidence="1" key="2">
    <citation type="submission" date="2022-06" db="UniProtKB">
        <authorList>
            <consortium name="EnsemblMetazoa"/>
        </authorList>
    </citation>
    <scope>IDENTIFICATION</scope>
    <source>
        <strain evidence="1">PS312</strain>
    </source>
</reference>
<organism evidence="1 2">
    <name type="scientific">Pristionchus pacificus</name>
    <name type="common">Parasitic nematode worm</name>
    <dbReference type="NCBI Taxonomy" id="54126"/>
    <lineage>
        <taxon>Eukaryota</taxon>
        <taxon>Metazoa</taxon>
        <taxon>Ecdysozoa</taxon>
        <taxon>Nematoda</taxon>
        <taxon>Chromadorea</taxon>
        <taxon>Rhabditida</taxon>
        <taxon>Rhabditina</taxon>
        <taxon>Diplogasteromorpha</taxon>
        <taxon>Diplogasteroidea</taxon>
        <taxon>Neodiplogasteridae</taxon>
        <taxon>Pristionchus</taxon>
    </lineage>
</organism>
<dbReference type="Proteomes" id="UP000005239">
    <property type="component" value="Unassembled WGS sequence"/>
</dbReference>
<evidence type="ECO:0000313" key="2">
    <source>
        <dbReference type="Proteomes" id="UP000005239"/>
    </source>
</evidence>
<evidence type="ECO:0000313" key="1">
    <source>
        <dbReference type="EnsemblMetazoa" id="PPA45320.1"/>
    </source>
</evidence>
<sequence>MNAAKYQWREGVDPSQSLARPWKEVSPQCPQSSSSSLKSFQLKVGRIRCFQTAIRNGLMLSATGLNYMGQSLPRGRILEVFGSSRSTLQRQKQEKNHDWME</sequence>